<protein>
    <submittedName>
        <fullName evidence="2">Uncharacterized protein</fullName>
    </submittedName>
</protein>
<evidence type="ECO:0000313" key="2">
    <source>
        <dbReference type="EMBL" id="JAD75725.1"/>
    </source>
</evidence>
<dbReference type="EMBL" id="GBRH01222170">
    <property type="protein sequence ID" value="JAD75725.1"/>
    <property type="molecule type" value="Transcribed_RNA"/>
</dbReference>
<proteinExistence type="predicted"/>
<dbReference type="AlphaFoldDB" id="A0A0A9CQR1"/>
<sequence length="80" mass="8336">MYSCRAGLPTPTREKYSPLPCPTPDTTGPCIAAAEAANTADSLAGRRSERVTPSAAIAARADTAAARASSRRSLDSTRDR</sequence>
<feature type="compositionally biased region" description="Low complexity" evidence="1">
    <location>
        <begin position="58"/>
        <end position="68"/>
    </location>
</feature>
<evidence type="ECO:0000256" key="1">
    <source>
        <dbReference type="SAM" id="MobiDB-lite"/>
    </source>
</evidence>
<feature type="region of interest" description="Disordered" evidence="1">
    <location>
        <begin position="58"/>
        <end position="80"/>
    </location>
</feature>
<name>A0A0A9CQR1_ARUDO</name>
<feature type="region of interest" description="Disordered" evidence="1">
    <location>
        <begin position="1"/>
        <end position="21"/>
    </location>
</feature>
<reference evidence="2" key="2">
    <citation type="journal article" date="2015" name="Data Brief">
        <title>Shoot transcriptome of the giant reed, Arundo donax.</title>
        <authorList>
            <person name="Barrero R.A."/>
            <person name="Guerrero F.D."/>
            <person name="Moolhuijzen P."/>
            <person name="Goolsby J.A."/>
            <person name="Tidwell J."/>
            <person name="Bellgard S.E."/>
            <person name="Bellgard M.I."/>
        </authorList>
    </citation>
    <scope>NUCLEOTIDE SEQUENCE</scope>
    <source>
        <tissue evidence="2">Shoot tissue taken approximately 20 cm above the soil surface</tissue>
    </source>
</reference>
<accession>A0A0A9CQR1</accession>
<organism evidence="2">
    <name type="scientific">Arundo donax</name>
    <name type="common">Giant reed</name>
    <name type="synonym">Donax arundinaceus</name>
    <dbReference type="NCBI Taxonomy" id="35708"/>
    <lineage>
        <taxon>Eukaryota</taxon>
        <taxon>Viridiplantae</taxon>
        <taxon>Streptophyta</taxon>
        <taxon>Embryophyta</taxon>
        <taxon>Tracheophyta</taxon>
        <taxon>Spermatophyta</taxon>
        <taxon>Magnoliopsida</taxon>
        <taxon>Liliopsida</taxon>
        <taxon>Poales</taxon>
        <taxon>Poaceae</taxon>
        <taxon>PACMAD clade</taxon>
        <taxon>Arundinoideae</taxon>
        <taxon>Arundineae</taxon>
        <taxon>Arundo</taxon>
    </lineage>
</organism>
<reference evidence="2" key="1">
    <citation type="submission" date="2014-09" db="EMBL/GenBank/DDBJ databases">
        <authorList>
            <person name="Magalhaes I.L.F."/>
            <person name="Oliveira U."/>
            <person name="Santos F.R."/>
            <person name="Vidigal T.H.D.A."/>
            <person name="Brescovit A.D."/>
            <person name="Santos A.J."/>
        </authorList>
    </citation>
    <scope>NUCLEOTIDE SEQUENCE</scope>
    <source>
        <tissue evidence="2">Shoot tissue taken approximately 20 cm above the soil surface</tissue>
    </source>
</reference>